<dbReference type="EMBL" id="CP022386">
    <property type="protein sequence ID" value="ATA87041.1"/>
    <property type="molecule type" value="Genomic_DNA"/>
</dbReference>
<keyword evidence="1" id="KW-1133">Transmembrane helix</keyword>
<accession>A0A250FPW5</accession>
<evidence type="ECO:0000313" key="2">
    <source>
        <dbReference type="EMBL" id="ATA87041.1"/>
    </source>
</evidence>
<name>A0A250FPW5_9FLAO</name>
<proteinExistence type="predicted"/>
<gene>
    <name evidence="2" type="ORF">CGC50_07655</name>
</gene>
<protein>
    <submittedName>
        <fullName evidence="2">Uncharacterized protein</fullName>
    </submittedName>
</protein>
<dbReference type="AlphaFoldDB" id="A0A250FPW5"/>
<sequence length="59" mass="7350">MQNDWSDGYKYLIIHMYLDITWIRILIFEFISKFLKKLKLIYPKKYNLLITNIIHTAWK</sequence>
<dbReference type="KEGG" id="cgh:CGC50_07655"/>
<evidence type="ECO:0000256" key="1">
    <source>
        <dbReference type="SAM" id="Phobius"/>
    </source>
</evidence>
<evidence type="ECO:0000313" key="3">
    <source>
        <dbReference type="Proteomes" id="UP000217250"/>
    </source>
</evidence>
<reference evidence="3" key="1">
    <citation type="submission" date="2017-06" db="EMBL/GenBank/DDBJ databases">
        <title>Capnocytophaga spp. assemblies.</title>
        <authorList>
            <person name="Gulvik C.A."/>
        </authorList>
    </citation>
    <scope>NUCLEOTIDE SEQUENCE [LARGE SCALE GENOMIC DNA]</scope>
    <source>
        <strain evidence="3">H1496</strain>
    </source>
</reference>
<keyword evidence="1" id="KW-0472">Membrane</keyword>
<dbReference type="Proteomes" id="UP000217250">
    <property type="component" value="Chromosome"/>
</dbReference>
<keyword evidence="1" id="KW-0812">Transmembrane</keyword>
<organism evidence="2 3">
    <name type="scientific">Capnocytophaga gingivalis</name>
    <dbReference type="NCBI Taxonomy" id="1017"/>
    <lineage>
        <taxon>Bacteria</taxon>
        <taxon>Pseudomonadati</taxon>
        <taxon>Bacteroidota</taxon>
        <taxon>Flavobacteriia</taxon>
        <taxon>Flavobacteriales</taxon>
        <taxon>Flavobacteriaceae</taxon>
        <taxon>Capnocytophaga</taxon>
    </lineage>
</organism>
<feature type="transmembrane region" description="Helical" evidence="1">
    <location>
        <begin position="12"/>
        <end position="35"/>
    </location>
</feature>